<protein>
    <submittedName>
        <fullName evidence="2">Uncharacterized protein</fullName>
    </submittedName>
</protein>
<evidence type="ECO:0000313" key="3">
    <source>
        <dbReference type="Proteomes" id="UP001595075"/>
    </source>
</evidence>
<reference evidence="2 3" key="1">
    <citation type="journal article" date="2024" name="Commun. Biol.">
        <title>Comparative genomic analysis of thermophilic fungi reveals convergent evolutionary adaptations and gene losses.</title>
        <authorList>
            <person name="Steindorff A.S."/>
            <person name="Aguilar-Pontes M.V."/>
            <person name="Robinson A.J."/>
            <person name="Andreopoulos B."/>
            <person name="LaButti K."/>
            <person name="Kuo A."/>
            <person name="Mondo S."/>
            <person name="Riley R."/>
            <person name="Otillar R."/>
            <person name="Haridas S."/>
            <person name="Lipzen A."/>
            <person name="Grimwood J."/>
            <person name="Schmutz J."/>
            <person name="Clum A."/>
            <person name="Reid I.D."/>
            <person name="Moisan M.C."/>
            <person name="Butler G."/>
            <person name="Nguyen T.T.M."/>
            <person name="Dewar K."/>
            <person name="Conant G."/>
            <person name="Drula E."/>
            <person name="Henrissat B."/>
            <person name="Hansel C."/>
            <person name="Singer S."/>
            <person name="Hutchinson M.I."/>
            <person name="de Vries R.P."/>
            <person name="Natvig D.O."/>
            <person name="Powell A.J."/>
            <person name="Tsang A."/>
            <person name="Grigoriev I.V."/>
        </authorList>
    </citation>
    <scope>NUCLEOTIDE SEQUENCE [LARGE SCALE GENOMIC DNA]</scope>
    <source>
        <strain evidence="2 3">CBS 494.80</strain>
    </source>
</reference>
<dbReference type="Proteomes" id="UP001595075">
    <property type="component" value="Unassembled WGS sequence"/>
</dbReference>
<keyword evidence="1" id="KW-0175">Coiled coil</keyword>
<sequence length="464" mass="52862">MTDSSLHEKMDVNNALARPPSKNHSGIQFFEIQQVTFLPYLSQLPNSKHLRCPPRERDSTQRAIADNMEETETPQTAIDNGRRDCEIQVKLLAKKNDTLATEFAQCVKNAPPRLLIDMLKYLDTHGEVTRMQRLCFNLQMDVRQKEIIQDMSVKYQATCDEIYEESEKELKDVKAQCRLALKRQQKDIIAQHEKELQDLKEKNRQLRAEVEEVTAQKTEAESDARAARFEKATQISDLEEEIASLEDDRDRKQPLVDIGIAIRRRRMAAVWRESSYESKFARENRIKTKGNNAAHVDKIEADFAVFEADPENAAGDEKYFLRVYGVSTQCYKNYCSDKSRLSDLRNQILDIPKRSHNAHSMGQAYVLLRELELIHARSLAGKQGLKELPLFGQKVAEMAKVVEELHNVENEINPDSEGSPDSFHDPTCSCFSCGGNRYTFSTAAVLAQRPKARAGSESMSQCSG</sequence>
<accession>A0ABR4CYB5</accession>
<organism evidence="2 3">
    <name type="scientific">Oculimacula yallundae</name>
    <dbReference type="NCBI Taxonomy" id="86028"/>
    <lineage>
        <taxon>Eukaryota</taxon>
        <taxon>Fungi</taxon>
        <taxon>Dikarya</taxon>
        <taxon>Ascomycota</taxon>
        <taxon>Pezizomycotina</taxon>
        <taxon>Leotiomycetes</taxon>
        <taxon>Helotiales</taxon>
        <taxon>Ploettnerulaceae</taxon>
        <taxon>Oculimacula</taxon>
    </lineage>
</organism>
<dbReference type="EMBL" id="JAZHXI010000002">
    <property type="protein sequence ID" value="KAL2074913.1"/>
    <property type="molecule type" value="Genomic_DNA"/>
</dbReference>
<comment type="caution">
    <text evidence="2">The sequence shown here is derived from an EMBL/GenBank/DDBJ whole genome shotgun (WGS) entry which is preliminary data.</text>
</comment>
<evidence type="ECO:0000313" key="2">
    <source>
        <dbReference type="EMBL" id="KAL2074913.1"/>
    </source>
</evidence>
<feature type="coiled-coil region" evidence="1">
    <location>
        <begin position="163"/>
        <end position="248"/>
    </location>
</feature>
<name>A0ABR4CYB5_9HELO</name>
<proteinExistence type="predicted"/>
<keyword evidence="3" id="KW-1185">Reference proteome</keyword>
<gene>
    <name evidence="2" type="ORF">VTL71DRAFT_8693</name>
</gene>
<evidence type="ECO:0000256" key="1">
    <source>
        <dbReference type="SAM" id="Coils"/>
    </source>
</evidence>